<evidence type="ECO:0000313" key="1">
    <source>
        <dbReference type="EMBL" id="CAB4149470.1"/>
    </source>
</evidence>
<reference evidence="1" key="1">
    <citation type="submission" date="2020-04" db="EMBL/GenBank/DDBJ databases">
        <authorList>
            <person name="Chiriac C."/>
            <person name="Salcher M."/>
            <person name="Ghai R."/>
            <person name="Kavagutti S V."/>
        </authorList>
    </citation>
    <scope>NUCLEOTIDE SEQUENCE</scope>
</reference>
<organism evidence="1">
    <name type="scientific">uncultured Caudovirales phage</name>
    <dbReference type="NCBI Taxonomy" id="2100421"/>
    <lineage>
        <taxon>Viruses</taxon>
        <taxon>Duplodnaviria</taxon>
        <taxon>Heunggongvirae</taxon>
        <taxon>Uroviricota</taxon>
        <taxon>Caudoviricetes</taxon>
        <taxon>Peduoviridae</taxon>
        <taxon>Maltschvirus</taxon>
        <taxon>Maltschvirus maltsch</taxon>
    </lineage>
</organism>
<protein>
    <submittedName>
        <fullName evidence="1">Uncharacterized protein</fullName>
    </submittedName>
</protein>
<dbReference type="EMBL" id="LR796530">
    <property type="protein sequence ID" value="CAB4149470.1"/>
    <property type="molecule type" value="Genomic_DNA"/>
</dbReference>
<gene>
    <name evidence="1" type="ORF">UFOVP556_2</name>
</gene>
<name>A0A6J5MWZ8_9CAUD</name>
<sequence length="94" mass="10425">MQLTLKVTTNETTYEVTTNLYVIIAWERKFKQKASNLATGVGLEDLAFMAFESCKVNGIPTKAIFDDYVKTLVAIEVVTDEPTNPTNEAPTHAL</sequence>
<proteinExistence type="predicted"/>
<accession>A0A6J5MWZ8</accession>